<dbReference type="InterPro" id="IPR059141">
    <property type="entry name" value="Beta-prop_Nup120_160"/>
</dbReference>
<sequence>MACATVVKYREVPLLQHQIVKNSPKSIKVSSGGYHTMLVDSKTSEISGGFSFAPLSKGRHKQTPFIYWRTLRETIYLTETCLHRNDVCHEVKITFEGSPIIAVAIHAHSNVKAFLLITTTTSFHRIPIDRPMHGDHQMHVEQDSILLKLNENVITDPLNCYTFINDVGQSLPVTASAIHCPEFNHTKFAIATVSSLHLFTMELGGEKTIVKFVELEHKPLSISKFINTIADSWRGKSHTSQVVTMCFGTAGGTNGHPLLYTLHRDGALRVWLHCGRFIAAEYLSKYTQGSETEFHSCVLRGSTSLVALYFSFQTFSEFIILRPEGTKDSLVLRNAGTIMAPNFDLIDFKLTDRWLWALWCNAEGEMQTLAYALTADERLAEKDANVWLPVVLENATESELPVVDAGTDMRDLYCNRIFHSGLFPDKVIRKTLTMFNRNLAGVVTGGATGSTMVRLKRYVLACIESQLQQERSNIRQNTPLDDEQLLELSNGLWEKFYLYCTQYSYESSRPVGLFLLEEAPADIEELSTAITVGIVRKKYISFFRPCDPLEVAYYTPPLAEVDDYDAGVVGSGATELLSGEVVLLINFLREMDQTFSPEQKHELDSYIHQRRGNKGGGDDLSAIGAAQNQELIHSMMPAFLQRMEDLPGSIGLLLRYLKPADQRDDMLGMIARESENHVRISTGEGLASELALVTAKQMIQLRYLLLRNLLLLQHIVQHHANLSYDLLDPIQSTYRPDTETMLRCYHVMNWIAQTRIDLDWTKTTKIAASFPLNLRTSMSLLQAYAISRLNDETLCGVREFSVASCESSIGDALPFLQKSNLIISYICPSSDDFLFGEWLSDNDLHVLIDEYVRLLSHWCEWNCCSRNFIQAKSYLMLGDTAKALDLFPLSLKGIQNERFLQKFLRQGDKNRNVSPYEMLGAFYLRLIRLFEYYGAYDGVMTLVHSAIDSTIQQKQQAMFQSIEFSSHIELGHYEEAYNALTKNCEPARKKDCLRQLICLLFSVRRLDILMDLPYYGLEEEFTNIVAMNARSADIADGVQYDFLYSFFTNKQNLRKAAITAYEEAMRNYAECNSYDHLNRYYGSLLKCLNSLAIINPRYAWILRPLQENHRPQLTSNSEDRIQIVEMKDLEEQLMSTHCALQLSQSSDGFKVVTSLEPIGLIALLLSRKLYHLASKLAHCRAPSMVPTVYEHLCSSCLAINGADPAIANNTISWLNENCISDVPVGPDTASTAWNYLRHMLTQESPEHATDSYLAVLNRVLSRGAYAPTWLKDWCFEHMPSKLIRAYLSHGRLEEAYEQTVELFQARFFSTGRFSHQTLFPLTVCEHLVYELEQAANYPKEKDHIERYLRMIEVTL</sequence>
<keyword evidence="10" id="KW-1185">Reference proteome</keyword>
<feature type="domain" description="NUP160 C-terminal TPR" evidence="6">
    <location>
        <begin position="1125"/>
        <end position="1305"/>
    </location>
</feature>
<evidence type="ECO:0008006" key="11">
    <source>
        <dbReference type="Google" id="ProtNLM"/>
    </source>
</evidence>
<evidence type="ECO:0000259" key="4">
    <source>
        <dbReference type="Pfam" id="PF11715"/>
    </source>
</evidence>
<evidence type="ECO:0000313" key="8">
    <source>
        <dbReference type="EMBL" id="ETN68104.1"/>
    </source>
</evidence>
<dbReference type="OMA" id="TLWKNNM"/>
<gene>
    <name evidence="8" type="ORF">AND_000049</name>
</gene>
<reference evidence="8 10" key="1">
    <citation type="journal article" date="2010" name="BMC Genomics">
        <title>Combination of measures distinguishes pre-miRNAs from other stem-loops in the genome of the newly sequenced Anopheles darlingi.</title>
        <authorList>
            <person name="Mendes N.D."/>
            <person name="Freitas A.T."/>
            <person name="Vasconcelos A.T."/>
            <person name="Sagot M.F."/>
        </authorList>
    </citation>
    <scope>NUCLEOTIDE SEQUENCE</scope>
</reference>
<proteinExistence type="predicted"/>
<dbReference type="EnsemblMetazoa" id="ADAC000049-RA">
    <property type="protein sequence ID" value="ADAC000049-PA"/>
    <property type="gene ID" value="ADAC000049"/>
</dbReference>
<dbReference type="FunCoup" id="W5JXC6">
    <property type="interactions" value="1476"/>
</dbReference>
<dbReference type="HOGENOM" id="CLU_005083_0_0_1"/>
<evidence type="ECO:0000259" key="7">
    <source>
        <dbReference type="Pfam" id="PF23354"/>
    </source>
</evidence>
<evidence type="ECO:0000259" key="5">
    <source>
        <dbReference type="Pfam" id="PF23345"/>
    </source>
</evidence>
<comment type="subcellular location">
    <subcellularLocation>
        <location evidence="1">Nucleus</location>
    </subcellularLocation>
</comment>
<reference evidence="8" key="3">
    <citation type="journal article" date="2013" name="Nucleic Acids Res.">
        <title>The genome of Anopheles darlingi, the main neotropical malaria vector.</title>
        <authorList>
            <person name="Marinotti O."/>
            <person name="Cerqueira G.C."/>
            <person name="de Almeida L.G."/>
            <person name="Ferro M.I."/>
            <person name="Loreto E.L."/>
            <person name="Zaha A."/>
            <person name="Teixeira S.M."/>
            <person name="Wespiser A.R."/>
            <person name="Almeida E Silva A."/>
            <person name="Schlindwein A.D."/>
            <person name="Pacheco A.C."/>
            <person name="Silva A.L."/>
            <person name="Graveley B.R."/>
            <person name="Walenz B.P."/>
            <person name="Lima Bde A."/>
            <person name="Ribeiro C.A."/>
            <person name="Nunes-Silva C.G."/>
            <person name="de Carvalho C.R."/>
            <person name="Soares C.M."/>
            <person name="de Menezes C.B."/>
            <person name="Matiolli C."/>
            <person name="Caffrey D."/>
            <person name="Araujo D.A."/>
            <person name="de Oliveira D.M."/>
            <person name="Golenbock D."/>
            <person name="Grisard E.C."/>
            <person name="Fantinatti-Garboggini F."/>
            <person name="de Carvalho F.M."/>
            <person name="Barcellos F.G."/>
            <person name="Prosdocimi F."/>
            <person name="May G."/>
            <person name="Azevedo Junior G.M."/>
            <person name="Guimaraes G.M."/>
            <person name="Goldman G.H."/>
            <person name="Padilha I.Q."/>
            <person name="Batista Jda S."/>
            <person name="Ferro J.A."/>
            <person name="Ribeiro J.M."/>
            <person name="Fietto J.L."/>
            <person name="Dabbas K.M."/>
            <person name="Cerdeira L."/>
            <person name="Agnez-Lima L.F."/>
            <person name="Brocchi M."/>
            <person name="de Carvalho M.O."/>
            <person name="Teixeira Mde M."/>
            <person name="Diniz Maia Mde M."/>
            <person name="Goldman M.H."/>
            <person name="Cruz Schneider M.P."/>
            <person name="Felipe M.S."/>
            <person name="Hungria M."/>
            <person name="Nicolas M.F."/>
            <person name="Pereira M."/>
            <person name="Montes M.A."/>
            <person name="Cantao M.E."/>
            <person name="Vincentz M."/>
            <person name="Rafael M.S."/>
            <person name="Silverman N."/>
            <person name="Stoco P.H."/>
            <person name="Souza R.C."/>
            <person name="Vicentini R."/>
            <person name="Gazzinelli R.T."/>
            <person name="Neves Rde O."/>
            <person name="Silva R."/>
            <person name="Astolfi-Filho S."/>
            <person name="Maciel T.E."/>
            <person name="Urmenyi T.P."/>
            <person name="Tadei W.P."/>
            <person name="Camargo E.P."/>
            <person name="de Vasconcelos A.T."/>
        </authorList>
    </citation>
    <scope>NUCLEOTIDE SEQUENCE</scope>
</reference>
<feature type="domain" description="Nucleoporin Nup120/160 beta-propeller" evidence="4">
    <location>
        <begin position="65"/>
        <end position="550"/>
    </location>
</feature>
<dbReference type="InterPro" id="IPR056547">
    <property type="entry name" value="NUP160_helical"/>
</dbReference>
<dbReference type="Pfam" id="PF23345">
    <property type="entry name" value="NUP160_helical"/>
    <property type="match status" value="1"/>
</dbReference>
<dbReference type="Proteomes" id="UP000000673">
    <property type="component" value="Unassembled WGS sequence"/>
</dbReference>
<dbReference type="VEuPathDB" id="VectorBase:ADAR2_000831"/>
<dbReference type="Pfam" id="PF11715">
    <property type="entry name" value="Beta-prop_Nup120_160"/>
    <property type="match status" value="1"/>
</dbReference>
<dbReference type="eggNOG" id="KOG4521">
    <property type="taxonomic scope" value="Eukaryota"/>
</dbReference>
<evidence type="ECO:0000313" key="9">
    <source>
        <dbReference type="EnsemblMetazoa" id="ADAC000049-PA"/>
    </source>
</evidence>
<dbReference type="InterPro" id="IPR021717">
    <property type="entry name" value="Nucleoporin_Nup160"/>
</dbReference>
<dbReference type="Pfam" id="PF23354">
    <property type="entry name" value="TPR_NUP160_120_M"/>
    <property type="match status" value="1"/>
</dbReference>
<evidence type="ECO:0000256" key="2">
    <source>
        <dbReference type="ARBA" id="ARBA00022448"/>
    </source>
</evidence>
<dbReference type="VEuPathDB" id="VectorBase:ADAC000049"/>
<organism evidence="8">
    <name type="scientific">Anopheles darlingi</name>
    <name type="common">Mosquito</name>
    <dbReference type="NCBI Taxonomy" id="43151"/>
    <lineage>
        <taxon>Eukaryota</taxon>
        <taxon>Metazoa</taxon>
        <taxon>Ecdysozoa</taxon>
        <taxon>Arthropoda</taxon>
        <taxon>Hexapoda</taxon>
        <taxon>Insecta</taxon>
        <taxon>Pterygota</taxon>
        <taxon>Neoptera</taxon>
        <taxon>Endopterygota</taxon>
        <taxon>Diptera</taxon>
        <taxon>Nematocera</taxon>
        <taxon>Culicoidea</taxon>
        <taxon>Culicidae</taxon>
        <taxon>Anophelinae</taxon>
        <taxon>Anopheles</taxon>
    </lineage>
</organism>
<name>W5JXC6_ANODA</name>
<evidence type="ECO:0000259" key="6">
    <source>
        <dbReference type="Pfam" id="PF23347"/>
    </source>
</evidence>
<dbReference type="InterPro" id="IPR056536">
    <property type="entry name" value="TPR_NUP160_C"/>
</dbReference>
<reference evidence="8" key="2">
    <citation type="submission" date="2010-05" db="EMBL/GenBank/DDBJ databases">
        <authorList>
            <person name="Almeida L.G."/>
            <person name="Nicolas M.F."/>
            <person name="Souza R.C."/>
            <person name="Vasconcelos A.T.R."/>
        </authorList>
    </citation>
    <scope>NUCLEOTIDE SEQUENCE</scope>
</reference>
<protein>
    <recommendedName>
        <fullName evidence="11">Nuclear pore complex protein Nup160 homolog</fullName>
    </recommendedName>
</protein>
<dbReference type="PANTHER" id="PTHR21286">
    <property type="entry name" value="NUCLEAR PORE COMPLEX PROTEIN NUP160"/>
    <property type="match status" value="1"/>
</dbReference>
<feature type="domain" description="NUP160 helical" evidence="5">
    <location>
        <begin position="580"/>
        <end position="756"/>
    </location>
</feature>
<keyword evidence="3" id="KW-0539">Nucleus</keyword>
<dbReference type="GO" id="GO:0017056">
    <property type="term" value="F:structural constituent of nuclear pore"/>
    <property type="evidence" value="ECO:0007669"/>
    <property type="project" value="TreeGrafter"/>
</dbReference>
<dbReference type="InterPro" id="IPR056535">
    <property type="entry name" value="TPR_NUP160_M"/>
</dbReference>
<dbReference type="EMBL" id="ADMH02000009">
    <property type="protein sequence ID" value="ETN68104.1"/>
    <property type="molecule type" value="Genomic_DNA"/>
</dbReference>
<dbReference type="Pfam" id="PF23347">
    <property type="entry name" value="TPR_Nup160_C"/>
    <property type="match status" value="1"/>
</dbReference>
<dbReference type="STRING" id="43151.W5JXC6"/>
<evidence type="ECO:0000256" key="3">
    <source>
        <dbReference type="ARBA" id="ARBA00023242"/>
    </source>
</evidence>
<dbReference type="GO" id="GO:0005643">
    <property type="term" value="C:nuclear pore"/>
    <property type="evidence" value="ECO:0007669"/>
    <property type="project" value="UniProtKB-ARBA"/>
</dbReference>
<keyword evidence="2" id="KW-0813">Transport</keyword>
<feature type="domain" description="NUP160 middle TPR" evidence="7">
    <location>
        <begin position="828"/>
        <end position="1092"/>
    </location>
</feature>
<accession>W5JXC6</accession>
<evidence type="ECO:0000313" key="10">
    <source>
        <dbReference type="Proteomes" id="UP000000673"/>
    </source>
</evidence>
<evidence type="ECO:0000256" key="1">
    <source>
        <dbReference type="ARBA" id="ARBA00004123"/>
    </source>
</evidence>
<reference evidence="9" key="4">
    <citation type="submission" date="2015-06" db="UniProtKB">
        <authorList>
            <consortium name="EnsemblMetazoa"/>
        </authorList>
    </citation>
    <scope>IDENTIFICATION</scope>
</reference>
<dbReference type="PANTHER" id="PTHR21286:SF0">
    <property type="entry name" value="NUCLEAR PORE COMPLEX PROTEIN NUP160"/>
    <property type="match status" value="1"/>
</dbReference>